<evidence type="ECO:0000313" key="2">
    <source>
        <dbReference type="EMBL" id="TAA20410.1"/>
    </source>
</evidence>
<feature type="domain" description="Serine aminopeptidase S33" evidence="1">
    <location>
        <begin position="27"/>
        <end position="163"/>
    </location>
</feature>
<dbReference type="InterPro" id="IPR017208">
    <property type="entry name" value="UCP037442_abhydr"/>
</dbReference>
<sequence>MAEAHEGLSLQASDGHRWTLLRRIPAQPRASLLWLPALGVAARHYVPLAEALAERGIAVFLHEARGHGSSSWRPSREVDWGYRQLLTLDLPVSAQAVREALPGLPSVIGGHSLGGQLASCHAALTDAPFDALWLVASGTPYWRTFPLPRGPLLPLAFRFLPWLARRRGALPGHRIGFGGNEARGVIQDWSRVGLCGRYAARGMEVDIEQAMAACAIPMTGLLFAHDWMAPQASLHGLMAKFAPGRPHSLTVLDRQLLGTRADHFAWMRKPAAVAQRLAASLD</sequence>
<dbReference type="GO" id="GO:0016787">
    <property type="term" value="F:hydrolase activity"/>
    <property type="evidence" value="ECO:0007669"/>
    <property type="project" value="UniProtKB-KW"/>
</dbReference>
<dbReference type="AlphaFoldDB" id="A0A4Q8L4V9"/>
<dbReference type="SUPFAM" id="SSF53474">
    <property type="entry name" value="alpha/beta-Hydrolases"/>
    <property type="match status" value="1"/>
</dbReference>
<dbReference type="Gene3D" id="3.40.50.1820">
    <property type="entry name" value="alpha/beta hydrolase"/>
    <property type="match status" value="1"/>
</dbReference>
<dbReference type="InterPro" id="IPR029058">
    <property type="entry name" value="AB_hydrolase_fold"/>
</dbReference>
<gene>
    <name evidence="2" type="ORF">EA660_18675</name>
</gene>
<keyword evidence="2" id="KW-0378">Hydrolase</keyword>
<comment type="caution">
    <text evidence="2">The sequence shown here is derived from an EMBL/GenBank/DDBJ whole genome shotgun (WGS) entry which is preliminary data.</text>
</comment>
<dbReference type="PIRSF" id="PIRSF037442">
    <property type="entry name" value="UCP037442_abhydr"/>
    <property type="match status" value="1"/>
</dbReference>
<evidence type="ECO:0000259" key="1">
    <source>
        <dbReference type="Pfam" id="PF12146"/>
    </source>
</evidence>
<dbReference type="EMBL" id="SHMC01000010">
    <property type="protein sequence ID" value="TAA20410.1"/>
    <property type="molecule type" value="Genomic_DNA"/>
</dbReference>
<reference evidence="2 3" key="1">
    <citation type="submission" date="2019-02" db="EMBL/GenBank/DDBJ databases">
        <title>WGS of Pseudoxanthomonas species novum from clinical isolates.</title>
        <authorList>
            <person name="Bernier A.-M."/>
            <person name="Bernard K."/>
            <person name="Vachon A."/>
        </authorList>
    </citation>
    <scope>NUCLEOTIDE SEQUENCE [LARGE SCALE GENOMIC DNA]</scope>
    <source>
        <strain evidence="2 3">NML171200</strain>
    </source>
</reference>
<proteinExistence type="predicted"/>
<accession>A0A4Q8L4V9</accession>
<evidence type="ECO:0000313" key="3">
    <source>
        <dbReference type="Proteomes" id="UP000292627"/>
    </source>
</evidence>
<dbReference type="InterPro" id="IPR022742">
    <property type="entry name" value="Hydrolase_4"/>
</dbReference>
<protein>
    <submittedName>
        <fullName evidence="2">Alpha/beta fold hydrolase</fullName>
    </submittedName>
</protein>
<dbReference type="RefSeq" id="WP_130552972.1">
    <property type="nucleotide sequence ID" value="NZ_SHMC01000010.1"/>
</dbReference>
<dbReference type="Proteomes" id="UP000292627">
    <property type="component" value="Unassembled WGS sequence"/>
</dbReference>
<name>A0A4Q8L4V9_9GAMM</name>
<dbReference type="OrthoDB" id="9785076at2"/>
<dbReference type="Pfam" id="PF12146">
    <property type="entry name" value="Hydrolase_4"/>
    <property type="match status" value="1"/>
</dbReference>
<organism evidence="2 3">
    <name type="scientific">Pseudoxanthomonas winnipegensis</name>
    <dbReference type="NCBI Taxonomy" id="2480810"/>
    <lineage>
        <taxon>Bacteria</taxon>
        <taxon>Pseudomonadati</taxon>
        <taxon>Pseudomonadota</taxon>
        <taxon>Gammaproteobacteria</taxon>
        <taxon>Lysobacterales</taxon>
        <taxon>Lysobacteraceae</taxon>
        <taxon>Pseudoxanthomonas</taxon>
    </lineage>
</organism>